<protein>
    <recommendedName>
        <fullName evidence="4">Large ribosomal subunit protein uL3m</fullName>
    </recommendedName>
</protein>
<comment type="caution">
    <text evidence="6">The sequence shown here is derived from an EMBL/GenBank/DDBJ whole genome shotgun (WGS) entry which is preliminary data.</text>
</comment>
<accession>A0A7J6RTT8</accession>
<reference evidence="6 7" key="1">
    <citation type="submission" date="2020-04" db="EMBL/GenBank/DDBJ databases">
        <title>Perkinsus olseni comparative genomics.</title>
        <authorList>
            <person name="Bogema D.R."/>
        </authorList>
    </citation>
    <scope>NUCLEOTIDE SEQUENCE [LARGE SCALE GENOMIC DNA]</scope>
    <source>
        <strain evidence="6">ATCC PRA-205</strain>
    </source>
</reference>
<evidence type="ECO:0000313" key="6">
    <source>
        <dbReference type="EMBL" id="KAF4724144.1"/>
    </source>
</evidence>
<dbReference type="Gene3D" id="1.25.10.10">
    <property type="entry name" value="Leucine-rich Repeat Variant"/>
    <property type="match status" value="1"/>
</dbReference>
<dbReference type="InterPro" id="IPR009000">
    <property type="entry name" value="Transl_B-barrel_sf"/>
</dbReference>
<dbReference type="NCBIfam" id="TIGR03625">
    <property type="entry name" value="L3_bact"/>
    <property type="match status" value="1"/>
</dbReference>
<dbReference type="Proteomes" id="UP000574390">
    <property type="component" value="Unassembled WGS sequence"/>
</dbReference>
<evidence type="ECO:0000256" key="3">
    <source>
        <dbReference type="ARBA" id="ARBA00023274"/>
    </source>
</evidence>
<dbReference type="AlphaFoldDB" id="A0A7J6RTT8"/>
<evidence type="ECO:0000256" key="1">
    <source>
        <dbReference type="ARBA" id="ARBA00006540"/>
    </source>
</evidence>
<evidence type="ECO:0000256" key="4">
    <source>
        <dbReference type="ARBA" id="ARBA00035209"/>
    </source>
</evidence>
<dbReference type="SUPFAM" id="SSF50447">
    <property type="entry name" value="Translation proteins"/>
    <property type="match status" value="1"/>
</dbReference>
<sequence length="787" mass="86669">RPPPPVIPEKEVPSPVDPSVTPVNPVLGSKRPGICAFKIGCMGLWDEWGQKHAVTVCKVHNSHVMRQKTIARNGYEALQVGTGWRTLGLHERRRIGCCIRAGVEPKHHIEEFRVSSDCMLPVGHEFSVRHFVPGQRVFVSGWSRGKGWQGVVTRWRFAGQQVHKATGGMRMPGSISRGMSSSKVDKYKKQPGHMGPDPRVTNCTVFRIESTRNLIFLKGAVPGSAGHPIKIFDGRGITWYRNTYIKAPTPTFIPKPGLEYPVTVQMPATSEDPFLYPERPRYDPRNVSVTQQLSVRVEYDRVLRPLLESSKGSDCVTAAVQDFVNANPVSCSSEKAHELLSQEGVNLGTIGNAVLQPGITADEANAVVRCLEILFRHEDLAKSAVEEYSQLLQMAADGDQRFRELAADCFATAKSPMADPKVLLSLLKDKETGIAEKAARALECMGSRIEELLDAGLRDLAGPPTDGVILLRAQCVLIEIGKRDQKAFEIINKQGLYKKLLDAFFSDDLLLKLASAEVIQDLASFPGGRQVLVDCGTFKDFERELVDAFDGTVAIAVVAALSGLLQRAGPSDEANYLFRSRTAPLPHTIKEFLCSDNDTEVLNGLQAVMRTCRLKVAQDTLLTSPDVHAVLIGILRRSDENEIVKCACDCWSAIAYSKAMAYIPDTVYQAAVDQLQRRAAFPDARAHIWGLMGNLAKFDGKQAEKVFLAKGSYVVTTLQNFASELSYDARVGKLNFTRAILESVPGDRIELSVGGPCYYEMKEFANKGLSWAPLKQDQIAVGDNFDQ</sequence>
<dbReference type="Pfam" id="PF00297">
    <property type="entry name" value="Ribosomal_L3"/>
    <property type="match status" value="1"/>
</dbReference>
<dbReference type="EMBL" id="JABANM010019640">
    <property type="protein sequence ID" value="KAF4724144.1"/>
    <property type="molecule type" value="Genomic_DNA"/>
</dbReference>
<evidence type="ECO:0000313" key="7">
    <source>
        <dbReference type="Proteomes" id="UP000574390"/>
    </source>
</evidence>
<dbReference type="InterPro" id="IPR016024">
    <property type="entry name" value="ARM-type_fold"/>
</dbReference>
<dbReference type="GO" id="GO:0003735">
    <property type="term" value="F:structural constituent of ribosome"/>
    <property type="evidence" value="ECO:0007669"/>
    <property type="project" value="InterPro"/>
</dbReference>
<comment type="similarity">
    <text evidence="1">Belongs to the universal ribosomal protein uL3 family.</text>
</comment>
<dbReference type="InterPro" id="IPR011989">
    <property type="entry name" value="ARM-like"/>
</dbReference>
<gene>
    <name evidence="6" type="ORF">FOZ62_024395</name>
</gene>
<feature type="non-terminal residue" evidence="6">
    <location>
        <position position="1"/>
    </location>
</feature>
<dbReference type="InterPro" id="IPR019927">
    <property type="entry name" value="Ribosomal_uL3_bac/org-type"/>
</dbReference>
<dbReference type="GO" id="GO:0006412">
    <property type="term" value="P:translation"/>
    <property type="evidence" value="ECO:0007669"/>
    <property type="project" value="InterPro"/>
</dbReference>
<dbReference type="GO" id="GO:0005762">
    <property type="term" value="C:mitochondrial large ribosomal subunit"/>
    <property type="evidence" value="ECO:0007669"/>
    <property type="project" value="TreeGrafter"/>
</dbReference>
<organism evidence="6 7">
    <name type="scientific">Perkinsus olseni</name>
    <name type="common">Perkinsus atlanticus</name>
    <dbReference type="NCBI Taxonomy" id="32597"/>
    <lineage>
        <taxon>Eukaryota</taxon>
        <taxon>Sar</taxon>
        <taxon>Alveolata</taxon>
        <taxon>Perkinsozoa</taxon>
        <taxon>Perkinsea</taxon>
        <taxon>Perkinsida</taxon>
        <taxon>Perkinsidae</taxon>
        <taxon>Perkinsus</taxon>
    </lineage>
</organism>
<dbReference type="InterPro" id="IPR000597">
    <property type="entry name" value="Ribosomal_uL3"/>
</dbReference>
<dbReference type="PANTHER" id="PTHR11229">
    <property type="entry name" value="50S RIBOSOMAL PROTEIN L3"/>
    <property type="match status" value="1"/>
</dbReference>
<name>A0A7J6RTT8_PEROL</name>
<evidence type="ECO:0000256" key="5">
    <source>
        <dbReference type="SAM" id="MobiDB-lite"/>
    </source>
</evidence>
<dbReference type="Gene3D" id="2.40.30.10">
    <property type="entry name" value="Translation factors"/>
    <property type="match status" value="1"/>
</dbReference>
<dbReference type="Gene3D" id="3.30.160.810">
    <property type="match status" value="1"/>
</dbReference>
<dbReference type="PANTHER" id="PTHR11229:SF8">
    <property type="entry name" value="LARGE RIBOSOMAL SUBUNIT PROTEIN UL3M"/>
    <property type="match status" value="1"/>
</dbReference>
<dbReference type="SUPFAM" id="SSF48371">
    <property type="entry name" value="ARM repeat"/>
    <property type="match status" value="1"/>
</dbReference>
<keyword evidence="2" id="KW-0689">Ribosomal protein</keyword>
<proteinExistence type="inferred from homology"/>
<keyword evidence="3" id="KW-0687">Ribonucleoprotein</keyword>
<feature type="region of interest" description="Disordered" evidence="5">
    <location>
        <begin position="166"/>
        <end position="198"/>
    </location>
</feature>
<evidence type="ECO:0000256" key="2">
    <source>
        <dbReference type="ARBA" id="ARBA00022980"/>
    </source>
</evidence>